<feature type="transmembrane region" description="Helical" evidence="7">
    <location>
        <begin position="100"/>
        <end position="121"/>
    </location>
</feature>
<keyword evidence="2" id="KW-0813">Transport</keyword>
<proteinExistence type="predicted"/>
<dbReference type="PROSITE" id="PS50850">
    <property type="entry name" value="MFS"/>
    <property type="match status" value="1"/>
</dbReference>
<accession>A0A1F5EKH7</accession>
<organism evidence="9 10">
    <name type="scientific">Candidatus Campbellbacteria bacterium RIFCSPHIGHO2_12_FULL_35_10</name>
    <dbReference type="NCBI Taxonomy" id="1797578"/>
    <lineage>
        <taxon>Bacteria</taxon>
        <taxon>Candidatus Campbelliibacteriota</taxon>
    </lineage>
</organism>
<gene>
    <name evidence="9" type="ORF">A3E89_02250</name>
</gene>
<feature type="transmembrane region" description="Helical" evidence="7">
    <location>
        <begin position="159"/>
        <end position="177"/>
    </location>
</feature>
<dbReference type="SUPFAM" id="SSF103473">
    <property type="entry name" value="MFS general substrate transporter"/>
    <property type="match status" value="1"/>
</dbReference>
<evidence type="ECO:0000256" key="4">
    <source>
        <dbReference type="ARBA" id="ARBA00022692"/>
    </source>
</evidence>
<feature type="transmembrane region" description="Helical" evidence="7">
    <location>
        <begin position="211"/>
        <end position="230"/>
    </location>
</feature>
<sequence length="386" mass="43513">MIPNKQIVTAIFLTGFLFSFGIAIPTYINSTFLSTYISEGLVGSFYIISSLLTIILLFSSRKILSKIGNYKATLGILIVNFLSLIMLVFCENFFTVAISLVVHLIAVTVISFNIDIFLEAFSNNSSTGKTRGTFLSLTNLAWLISPIISGFVLSGEEYWKIYLLSAIINIPVIYILLRNLKGFKDPEYQKVNTVEAFKTIYKRKNILKISWAHFLLRFFYSWMIIYMPIYLHDYIGFDWNTIGIIFTAMLLPFVILEMPLGKIADKFLGEKEILNTGFLIAGISTAVLTFVDSTDPVFWGFLLFMTRVGASMIEIASETYFFKKINEGDVEILNIFRMIGPSAYVVGPIVATVLLMFIEINYLFIILGILMAVGGTAIEMTLKDTK</sequence>
<dbReference type="InterPro" id="IPR036259">
    <property type="entry name" value="MFS_trans_sf"/>
</dbReference>
<dbReference type="GO" id="GO:0022857">
    <property type="term" value="F:transmembrane transporter activity"/>
    <property type="evidence" value="ECO:0007669"/>
    <property type="project" value="InterPro"/>
</dbReference>
<keyword evidence="3" id="KW-1003">Cell membrane</keyword>
<reference evidence="9 10" key="1">
    <citation type="journal article" date="2016" name="Nat. Commun.">
        <title>Thousands of microbial genomes shed light on interconnected biogeochemical processes in an aquifer system.</title>
        <authorList>
            <person name="Anantharaman K."/>
            <person name="Brown C.T."/>
            <person name="Hug L.A."/>
            <person name="Sharon I."/>
            <person name="Castelle C.J."/>
            <person name="Probst A.J."/>
            <person name="Thomas B.C."/>
            <person name="Singh A."/>
            <person name="Wilkins M.J."/>
            <person name="Karaoz U."/>
            <person name="Brodie E.L."/>
            <person name="Williams K.H."/>
            <person name="Hubbard S.S."/>
            <person name="Banfield J.F."/>
        </authorList>
    </citation>
    <scope>NUCLEOTIDE SEQUENCE [LARGE SCALE GENOMIC DNA]</scope>
</reference>
<comment type="caution">
    <text evidence="9">The sequence shown here is derived from an EMBL/GenBank/DDBJ whole genome shotgun (WGS) entry which is preliminary data.</text>
</comment>
<dbReference type="Proteomes" id="UP000185891">
    <property type="component" value="Unassembled WGS sequence"/>
</dbReference>
<dbReference type="PANTHER" id="PTHR23517">
    <property type="entry name" value="RESISTANCE PROTEIN MDTM, PUTATIVE-RELATED-RELATED"/>
    <property type="match status" value="1"/>
</dbReference>
<dbReference type="InterPro" id="IPR020846">
    <property type="entry name" value="MFS_dom"/>
</dbReference>
<name>A0A1F5EKH7_9BACT</name>
<protein>
    <recommendedName>
        <fullName evidence="8">Major facilitator superfamily (MFS) profile domain-containing protein</fullName>
    </recommendedName>
</protein>
<evidence type="ECO:0000313" key="9">
    <source>
        <dbReference type="EMBL" id="OGD67901.1"/>
    </source>
</evidence>
<dbReference type="Pfam" id="PF07690">
    <property type="entry name" value="MFS_1"/>
    <property type="match status" value="1"/>
</dbReference>
<feature type="transmembrane region" description="Helical" evidence="7">
    <location>
        <begin position="273"/>
        <end position="291"/>
    </location>
</feature>
<keyword evidence="4 7" id="KW-0812">Transmembrane</keyword>
<feature type="transmembrane region" description="Helical" evidence="7">
    <location>
        <begin position="364"/>
        <end position="382"/>
    </location>
</feature>
<evidence type="ECO:0000256" key="7">
    <source>
        <dbReference type="SAM" id="Phobius"/>
    </source>
</evidence>
<feature type="transmembrane region" description="Helical" evidence="7">
    <location>
        <begin position="7"/>
        <end position="28"/>
    </location>
</feature>
<feature type="transmembrane region" description="Helical" evidence="7">
    <location>
        <begin position="40"/>
        <end position="60"/>
    </location>
</feature>
<keyword evidence="6 7" id="KW-0472">Membrane</keyword>
<dbReference type="Gene3D" id="1.20.1250.20">
    <property type="entry name" value="MFS general substrate transporter like domains"/>
    <property type="match status" value="2"/>
</dbReference>
<comment type="subcellular location">
    <subcellularLocation>
        <location evidence="1">Cell membrane</location>
        <topology evidence="1">Multi-pass membrane protein</topology>
    </subcellularLocation>
</comment>
<feature type="transmembrane region" description="Helical" evidence="7">
    <location>
        <begin position="242"/>
        <end position="261"/>
    </location>
</feature>
<dbReference type="InterPro" id="IPR050171">
    <property type="entry name" value="MFS_Transporters"/>
</dbReference>
<dbReference type="GO" id="GO:0005886">
    <property type="term" value="C:plasma membrane"/>
    <property type="evidence" value="ECO:0007669"/>
    <property type="project" value="UniProtKB-SubCell"/>
</dbReference>
<evidence type="ECO:0000256" key="3">
    <source>
        <dbReference type="ARBA" id="ARBA00022475"/>
    </source>
</evidence>
<feature type="domain" description="Major facilitator superfamily (MFS) profile" evidence="8">
    <location>
        <begin position="205"/>
        <end position="386"/>
    </location>
</feature>
<feature type="transmembrane region" description="Helical" evidence="7">
    <location>
        <begin position="72"/>
        <end position="94"/>
    </location>
</feature>
<dbReference type="AlphaFoldDB" id="A0A1F5EKH7"/>
<evidence type="ECO:0000259" key="8">
    <source>
        <dbReference type="PROSITE" id="PS50850"/>
    </source>
</evidence>
<feature type="transmembrane region" description="Helical" evidence="7">
    <location>
        <begin position="338"/>
        <end position="358"/>
    </location>
</feature>
<evidence type="ECO:0000313" key="10">
    <source>
        <dbReference type="Proteomes" id="UP000185891"/>
    </source>
</evidence>
<keyword evidence="5 7" id="KW-1133">Transmembrane helix</keyword>
<evidence type="ECO:0000256" key="6">
    <source>
        <dbReference type="ARBA" id="ARBA00023136"/>
    </source>
</evidence>
<evidence type="ECO:0000256" key="5">
    <source>
        <dbReference type="ARBA" id="ARBA00022989"/>
    </source>
</evidence>
<evidence type="ECO:0000256" key="2">
    <source>
        <dbReference type="ARBA" id="ARBA00022448"/>
    </source>
</evidence>
<dbReference type="EMBL" id="MFAA01000048">
    <property type="protein sequence ID" value="OGD67901.1"/>
    <property type="molecule type" value="Genomic_DNA"/>
</dbReference>
<feature type="transmembrane region" description="Helical" evidence="7">
    <location>
        <begin position="133"/>
        <end position="153"/>
    </location>
</feature>
<evidence type="ECO:0000256" key="1">
    <source>
        <dbReference type="ARBA" id="ARBA00004651"/>
    </source>
</evidence>
<feature type="transmembrane region" description="Helical" evidence="7">
    <location>
        <begin position="297"/>
        <end position="317"/>
    </location>
</feature>
<dbReference type="InterPro" id="IPR011701">
    <property type="entry name" value="MFS"/>
</dbReference>